<feature type="repeat" description="WD" evidence="2">
    <location>
        <begin position="1223"/>
        <end position="1264"/>
    </location>
</feature>
<evidence type="ECO:0000259" key="5">
    <source>
        <dbReference type="Pfam" id="PF24883"/>
    </source>
</evidence>
<dbReference type="Pfam" id="PF00400">
    <property type="entry name" value="WD40"/>
    <property type="match status" value="4"/>
</dbReference>
<dbReference type="SUPFAM" id="SSF52540">
    <property type="entry name" value="P-loop containing nucleoside triphosphate hydrolases"/>
    <property type="match status" value="1"/>
</dbReference>
<dbReference type="PANTHER" id="PTHR19879:SF9">
    <property type="entry name" value="TRANSCRIPTION INITIATION FACTOR TFIID SUBUNIT 5"/>
    <property type="match status" value="1"/>
</dbReference>
<dbReference type="InterPro" id="IPR056884">
    <property type="entry name" value="NPHP3-like_N"/>
</dbReference>
<name>A0A8H6N3W7_9PEZI</name>
<sequence>MTKRVPSSTQIVPPPPEDATSLWARAYDALRSENEELVARYETLLSRELEDGGSKFSISTTGNSHENESPGRLENQIDTNHEKRQAQLKAITDQGLRRADEKRTKYTVFGHEFTLRDQVAQAAQFFQAISRLICEAAKASSEASVAWAGVSVLLPLLKNPSVAEIANRDGLTYVTSRIRYYIELEHLLWPENLRESGLKAEFESHIVDLYQYVLEFQIKTVIRFFRRWLSSTGRDMIRHDDWEGMLSKIKNLERVVGDESRTLNTIAARDKVEDMSRAAEKNYADMRSLLLVAEEQLVEQRRTNEILEDRPIDLPIVHEARIDSTDVQDSPKCETGTRLRVRETIHRWADDESAEPLFWMVGPAGTGKSTIARTVAQTLCGENRIVAGYLFKRGDKARCDTRMLFSTLATQLAEMLPGFRRCLRKSLDGLEREAVERKALEGQFHVVLFQPLTDLRPIEKGKRRRLFIIIDALDECELVEHYSRVLRLLCNLQKVDTVRVRIFLTSRSAPDIVNAFDTLAGKNNVHTLQLHRQFSEDTRIDIRHFLEARFSEIKAKRRVQQDPWPEAEDLYRTVLLATTPEPLFIYAATLCRFVCDERNPRNPKNQLKLWLKQSGENKPQLDQIYDPILGQVFQNNDNAESSQQLQFLGALVLLATPLSAASLASLLDTDIDDVNWWLPELHAVLDIPTDTDDPIRLLHKSFSDFLLRPANTESSANHVDAKEIHTMLATKCIQRMQKGLKQDICDLQKAGTLKDAIDQRTIDAHIPADLRYACLYWIHHLHSGGRSIDDGVSAFLYEHFLHWLEALSVMGSVPDGAAAIDKLLDVFQLWYQRMPGNAYVQGVKSEWDAHLLTLDEAGSGGGVAASSDGQLLASALHQYIELRHATTGTLMQELPGHSREVMLFTFSSDGQLIASASLDRTVRIWRVATGALIHTLPNQGWPKALDFSTNGPLLASASTDLIVQLWNGESGAHNKTFQDIGHSDISPVAFSPDIRRMASFEADEKIHLWDLEDGKALAILGGHTETTHLVFSPDNKRLASASYKGVRIWDLETFALVRTLEGQFGPIVFSPDGRLLASGTVSNVFDKEIRLFDTTSGEWLGTVNPSDRVDSLSWVDSTLASKSVNGPIQLWDTSICRRQPSLNDHDVKIRTIGVSPNGRMAVSLLEDGRFHLWDQQTVANRPDHRAHLPRAVAYSSDAMLVALAFSENIRLRESMTGTYLHTLKGHRGMVCTITFSADNRILASWSIDNTIRLWDTATGTCRQTLRTPSNLCILVFSPGGEFIAAVDEKLVKWWDTATGVYHQLKNATNARRAAFSPNKRFLALVTGNHRRGYSVDLHDLAAEKDTKTYLGRVGAADSIVFSRNSELIAVGFGYSLSGGSHLELWSTSTHLILHRLRGYARLLTIAASFLGGKVLLWSTSTGRQLQSIKYDQGSIREFTVLPDEVVLFVSQHRLGEFDNPCDPWPVESRRYTIGDAGCGCIGLDVAEEWIMRGSDKLVWLPLEYRPKREKEGQVFWATRGSAIFVASDSGLIQIEVS</sequence>
<dbReference type="InterPro" id="IPR036322">
    <property type="entry name" value="WD40_repeat_dom_sf"/>
</dbReference>
<keyword evidence="1" id="KW-0677">Repeat</keyword>
<evidence type="ECO:0000259" key="4">
    <source>
        <dbReference type="Pfam" id="PF17100"/>
    </source>
</evidence>
<evidence type="ECO:0000256" key="3">
    <source>
        <dbReference type="SAM" id="MobiDB-lite"/>
    </source>
</evidence>
<dbReference type="PROSITE" id="PS50082">
    <property type="entry name" value="WD_REPEATS_2"/>
    <property type="match status" value="5"/>
</dbReference>
<dbReference type="Pfam" id="PF17100">
    <property type="entry name" value="NACHT_N"/>
    <property type="match status" value="1"/>
</dbReference>
<feature type="repeat" description="WD" evidence="2">
    <location>
        <begin position="985"/>
        <end position="1019"/>
    </location>
</feature>
<feature type="repeat" description="WD" evidence="2">
    <location>
        <begin position="894"/>
        <end position="935"/>
    </location>
</feature>
<keyword evidence="2" id="KW-0853">WD repeat</keyword>
<dbReference type="PANTHER" id="PTHR19879">
    <property type="entry name" value="TRANSCRIPTION INITIATION FACTOR TFIID"/>
    <property type="match status" value="1"/>
</dbReference>
<comment type="caution">
    <text evidence="6">The sequence shown here is derived from an EMBL/GenBank/DDBJ whole genome shotgun (WGS) entry which is preliminary data.</text>
</comment>
<dbReference type="SMART" id="SM00320">
    <property type="entry name" value="WD40"/>
    <property type="match status" value="9"/>
</dbReference>
<protein>
    <submittedName>
        <fullName evidence="6">Vegetative incompatibility protein het-e-1</fullName>
    </submittedName>
</protein>
<dbReference type="InterPro" id="IPR001680">
    <property type="entry name" value="WD40_rpt"/>
</dbReference>
<feature type="repeat" description="WD" evidence="2">
    <location>
        <begin position="1142"/>
        <end position="1174"/>
    </location>
</feature>
<dbReference type="Pfam" id="PF24883">
    <property type="entry name" value="NPHP3_N"/>
    <property type="match status" value="1"/>
</dbReference>
<feature type="region of interest" description="Disordered" evidence="3">
    <location>
        <begin position="53"/>
        <end position="73"/>
    </location>
</feature>
<dbReference type="InterPro" id="IPR031359">
    <property type="entry name" value="NACHT_N"/>
</dbReference>
<feature type="domain" description="NWD NACHT-NTPase N-terminal" evidence="4">
    <location>
        <begin position="21"/>
        <end position="256"/>
    </location>
</feature>
<proteinExistence type="predicted"/>
<dbReference type="EMBL" id="WIGO01000301">
    <property type="protein sequence ID" value="KAF6818510.1"/>
    <property type="molecule type" value="Genomic_DNA"/>
</dbReference>
<gene>
    <name evidence="6" type="ORF">CPLU01_13298</name>
</gene>
<accession>A0A8H6N3W7</accession>
<reference evidence="6" key="1">
    <citation type="journal article" date="2020" name="Phytopathology">
        <title>Genome Sequence Resources of Colletotrichum truncatum, C. plurivorum, C. musicola, and C. sojae: Four Species Pathogenic to Soybean (Glycine max).</title>
        <authorList>
            <person name="Rogerio F."/>
            <person name="Boufleur T.R."/>
            <person name="Ciampi-Guillardi M."/>
            <person name="Sukno S.A."/>
            <person name="Thon M.R."/>
            <person name="Massola Junior N.S."/>
            <person name="Baroncelli R."/>
        </authorList>
    </citation>
    <scope>NUCLEOTIDE SEQUENCE</scope>
    <source>
        <strain evidence="6">LFN00145</strain>
    </source>
</reference>
<dbReference type="Gene3D" id="3.40.50.300">
    <property type="entry name" value="P-loop containing nucleotide triphosphate hydrolases"/>
    <property type="match status" value="1"/>
</dbReference>
<dbReference type="PROSITE" id="PS50294">
    <property type="entry name" value="WD_REPEATS_REGION"/>
    <property type="match status" value="3"/>
</dbReference>
<organism evidence="6 7">
    <name type="scientific">Colletotrichum plurivorum</name>
    <dbReference type="NCBI Taxonomy" id="2175906"/>
    <lineage>
        <taxon>Eukaryota</taxon>
        <taxon>Fungi</taxon>
        <taxon>Dikarya</taxon>
        <taxon>Ascomycota</taxon>
        <taxon>Pezizomycotina</taxon>
        <taxon>Sordariomycetes</taxon>
        <taxon>Hypocreomycetidae</taxon>
        <taxon>Glomerellales</taxon>
        <taxon>Glomerellaceae</taxon>
        <taxon>Colletotrichum</taxon>
        <taxon>Colletotrichum orchidearum species complex</taxon>
    </lineage>
</organism>
<evidence type="ECO:0000313" key="7">
    <source>
        <dbReference type="Proteomes" id="UP000654918"/>
    </source>
</evidence>
<evidence type="ECO:0000256" key="2">
    <source>
        <dbReference type="PROSITE-ProRule" id="PRU00221"/>
    </source>
</evidence>
<feature type="domain" description="Nephrocystin 3-like N-terminal" evidence="5">
    <location>
        <begin position="335"/>
        <end position="507"/>
    </location>
</feature>
<dbReference type="InterPro" id="IPR015943">
    <property type="entry name" value="WD40/YVTN_repeat-like_dom_sf"/>
</dbReference>
<evidence type="ECO:0000313" key="6">
    <source>
        <dbReference type="EMBL" id="KAF6818510.1"/>
    </source>
</evidence>
<dbReference type="SUPFAM" id="SSF50978">
    <property type="entry name" value="WD40 repeat-like"/>
    <property type="match status" value="2"/>
</dbReference>
<dbReference type="Proteomes" id="UP000654918">
    <property type="component" value="Unassembled WGS sequence"/>
</dbReference>
<dbReference type="CDD" id="cd00200">
    <property type="entry name" value="WD40"/>
    <property type="match status" value="1"/>
</dbReference>
<feature type="repeat" description="WD" evidence="2">
    <location>
        <begin position="944"/>
        <end position="976"/>
    </location>
</feature>
<dbReference type="Gene3D" id="2.130.10.10">
    <property type="entry name" value="YVTN repeat-like/Quinoprotein amine dehydrogenase"/>
    <property type="match status" value="4"/>
</dbReference>
<dbReference type="InterPro" id="IPR027417">
    <property type="entry name" value="P-loop_NTPase"/>
</dbReference>
<keyword evidence="7" id="KW-1185">Reference proteome</keyword>
<evidence type="ECO:0000256" key="1">
    <source>
        <dbReference type="ARBA" id="ARBA00022737"/>
    </source>
</evidence>